<name>D6U2X7_KTERA</name>
<dbReference type="InterPro" id="IPR036397">
    <property type="entry name" value="RNaseH_sf"/>
</dbReference>
<dbReference type="InterPro" id="IPR025948">
    <property type="entry name" value="HTH-like_dom"/>
</dbReference>
<dbReference type="GO" id="GO:0015074">
    <property type="term" value="P:DNA integration"/>
    <property type="evidence" value="ECO:0007669"/>
    <property type="project" value="InterPro"/>
</dbReference>
<sequence length="286" mass="33673">MIDRLREQMQELSVRQLCAWLGVNRRWYYEHQQQQARRGEQEARVRQAMEQVILAFPGYGYRRVTRALQRAGTRINHKRVRRIMHEYSWLCRSKRRTVQTTNSRHQYRRSPNLVANRQFDAPDRCWVADLIYIRLPKEFVYLACILDAYSRKCIGWSLRRGLDHSLTLATLEMALQSCEVRPGLIHHCDQGVQYANTAYVHRLFEVGACVSMAATGNPYQNARAESFMKTLKTEEVYVNDYQTLEEASDNIGDFFQVVYNQRRLHSSLGYRPPDEFELLCAQGLLE</sequence>
<proteinExistence type="predicted"/>
<dbReference type="PROSITE" id="PS50994">
    <property type="entry name" value="INTEGRASE"/>
    <property type="match status" value="1"/>
</dbReference>
<evidence type="ECO:0000313" key="3">
    <source>
        <dbReference type="EMBL" id="EFH82882.1"/>
    </source>
</evidence>
<dbReference type="STRING" id="485913.Krac_3757"/>
<dbReference type="RefSeq" id="WP_007921318.1">
    <property type="nucleotide sequence ID" value="NZ_ADVG01000004.1"/>
</dbReference>
<dbReference type="Pfam" id="PF13276">
    <property type="entry name" value="HTH_21"/>
    <property type="match status" value="1"/>
</dbReference>
<dbReference type="InParanoid" id="D6U2X7"/>
<protein>
    <submittedName>
        <fullName evidence="3">Integrase catalytic region</fullName>
    </submittedName>
</protein>
<dbReference type="Proteomes" id="UP000004508">
    <property type="component" value="Unassembled WGS sequence"/>
</dbReference>
<reference evidence="3 4" key="1">
    <citation type="journal article" date="2011" name="Stand. Genomic Sci.">
        <title>Non-contiguous finished genome sequence and contextual data of the filamentous soil bacterium Ktedonobacter racemifer type strain (SOSP1-21).</title>
        <authorList>
            <person name="Chang Y.J."/>
            <person name="Land M."/>
            <person name="Hauser L."/>
            <person name="Chertkov O."/>
            <person name="Del Rio T.G."/>
            <person name="Nolan M."/>
            <person name="Copeland A."/>
            <person name="Tice H."/>
            <person name="Cheng J.F."/>
            <person name="Lucas S."/>
            <person name="Han C."/>
            <person name="Goodwin L."/>
            <person name="Pitluck S."/>
            <person name="Ivanova N."/>
            <person name="Ovchinikova G."/>
            <person name="Pati A."/>
            <person name="Chen A."/>
            <person name="Palaniappan K."/>
            <person name="Mavromatis K."/>
            <person name="Liolios K."/>
            <person name="Brettin T."/>
            <person name="Fiebig A."/>
            <person name="Rohde M."/>
            <person name="Abt B."/>
            <person name="Goker M."/>
            <person name="Detter J.C."/>
            <person name="Woyke T."/>
            <person name="Bristow J."/>
            <person name="Eisen J.A."/>
            <person name="Markowitz V."/>
            <person name="Hugenholtz P."/>
            <person name="Kyrpides N.C."/>
            <person name="Klenk H.P."/>
            <person name="Lapidus A."/>
        </authorList>
    </citation>
    <scope>NUCLEOTIDE SEQUENCE [LARGE SCALE GENOMIC DNA]</scope>
    <source>
        <strain evidence="4">DSM 44963</strain>
    </source>
</reference>
<dbReference type="InterPro" id="IPR001584">
    <property type="entry name" value="Integrase_cat-core"/>
</dbReference>
<feature type="domain" description="Integrase catalytic" evidence="2">
    <location>
        <begin position="118"/>
        <end position="280"/>
    </location>
</feature>
<keyword evidence="4" id="KW-1185">Reference proteome</keyword>
<evidence type="ECO:0000259" key="2">
    <source>
        <dbReference type="PROSITE" id="PS50994"/>
    </source>
</evidence>
<dbReference type="Pfam" id="PF00665">
    <property type="entry name" value="rve"/>
    <property type="match status" value="1"/>
</dbReference>
<evidence type="ECO:0000256" key="1">
    <source>
        <dbReference type="ARBA" id="ARBA00002286"/>
    </source>
</evidence>
<dbReference type="EMBL" id="ADVG01000004">
    <property type="protein sequence ID" value="EFH82882.1"/>
    <property type="molecule type" value="Genomic_DNA"/>
</dbReference>
<dbReference type="GO" id="GO:0003676">
    <property type="term" value="F:nucleic acid binding"/>
    <property type="evidence" value="ECO:0007669"/>
    <property type="project" value="InterPro"/>
</dbReference>
<accession>D6U2X7</accession>
<dbReference type="eggNOG" id="COG2801">
    <property type="taxonomic scope" value="Bacteria"/>
</dbReference>
<dbReference type="InterPro" id="IPR050900">
    <property type="entry name" value="Transposase_IS3/IS150/IS904"/>
</dbReference>
<dbReference type="Pfam" id="PF13333">
    <property type="entry name" value="rve_2"/>
    <property type="match status" value="1"/>
</dbReference>
<dbReference type="AlphaFoldDB" id="D6U2X7"/>
<dbReference type="PANTHER" id="PTHR46889:SF7">
    <property type="entry name" value="TRANSPOSASE FOR INSERTION SEQUENCE ELEMENT IS904"/>
    <property type="match status" value="1"/>
</dbReference>
<dbReference type="OrthoDB" id="164322at2"/>
<gene>
    <name evidence="3" type="ORF">Krac_3757</name>
</gene>
<dbReference type="InterPro" id="IPR012337">
    <property type="entry name" value="RNaseH-like_sf"/>
</dbReference>
<dbReference type="NCBIfam" id="NF033516">
    <property type="entry name" value="transpos_IS3"/>
    <property type="match status" value="1"/>
</dbReference>
<dbReference type="InterPro" id="IPR048020">
    <property type="entry name" value="Transpos_IS3"/>
</dbReference>
<comment type="caution">
    <text evidence="3">The sequence shown here is derived from an EMBL/GenBank/DDBJ whole genome shotgun (WGS) entry which is preliminary data.</text>
</comment>
<dbReference type="SUPFAM" id="SSF53098">
    <property type="entry name" value="Ribonuclease H-like"/>
    <property type="match status" value="1"/>
</dbReference>
<dbReference type="PANTHER" id="PTHR46889">
    <property type="entry name" value="TRANSPOSASE INSF FOR INSERTION SEQUENCE IS3B-RELATED"/>
    <property type="match status" value="1"/>
</dbReference>
<dbReference type="Gene3D" id="3.30.420.10">
    <property type="entry name" value="Ribonuclease H-like superfamily/Ribonuclease H"/>
    <property type="match status" value="1"/>
</dbReference>
<organism evidence="3 4">
    <name type="scientific">Ktedonobacter racemifer DSM 44963</name>
    <dbReference type="NCBI Taxonomy" id="485913"/>
    <lineage>
        <taxon>Bacteria</taxon>
        <taxon>Bacillati</taxon>
        <taxon>Chloroflexota</taxon>
        <taxon>Ktedonobacteria</taxon>
        <taxon>Ktedonobacterales</taxon>
        <taxon>Ktedonobacteraceae</taxon>
        <taxon>Ktedonobacter</taxon>
    </lineage>
</organism>
<evidence type="ECO:0000313" key="4">
    <source>
        <dbReference type="Proteomes" id="UP000004508"/>
    </source>
</evidence>
<comment type="function">
    <text evidence="1">Involved in the transposition of the insertion sequence.</text>
</comment>